<evidence type="ECO:0000313" key="2">
    <source>
        <dbReference type="EMBL" id="KAF5692255.1"/>
    </source>
</evidence>
<keyword evidence="3" id="KW-1185">Reference proteome</keyword>
<dbReference type="AlphaFoldDB" id="A0A8H5XEK0"/>
<dbReference type="EMBL" id="JAAOAK010000068">
    <property type="protein sequence ID" value="KAF5692255.1"/>
    <property type="molecule type" value="Genomic_DNA"/>
</dbReference>
<feature type="region of interest" description="Disordered" evidence="1">
    <location>
        <begin position="125"/>
        <end position="155"/>
    </location>
</feature>
<sequence length="264" mass="30923">MRMFKEIISGPDEVWLVYIQASIRGMIGGENEWPTIRKTFFEKSFPIHATPHGFDRIGLDPRPVEDDLSHLHVRNPKRLYDSWLQVLERIGVRPREERYRILLAFYPRRTICNLRDAKDWLQSEDSGWKTKPESTLSSQGPEIEEVTASETPESRAEDISKAVRPAFGFWLFPVDAFCDANKTSEPQGYFTTFDVRKHRPKLALFRLNEGDMDRNLSKEVEAQHEVTFERRYLDREQVSNIPVRLTLPYRRSRAYGLSFTLEDA</sequence>
<protein>
    <submittedName>
        <fullName evidence="2">Acyl oxidase</fullName>
    </submittedName>
</protein>
<evidence type="ECO:0000313" key="3">
    <source>
        <dbReference type="Proteomes" id="UP000562682"/>
    </source>
</evidence>
<proteinExistence type="predicted"/>
<reference evidence="2 3" key="1">
    <citation type="submission" date="2020-05" db="EMBL/GenBank/DDBJ databases">
        <title>Identification and distribution of gene clusters putatively required for synthesis of sphingolipid metabolism inhibitors in phylogenetically diverse species of the filamentous fungus Fusarium.</title>
        <authorList>
            <person name="Kim H.-S."/>
            <person name="Busman M."/>
            <person name="Brown D.W."/>
            <person name="Divon H."/>
            <person name="Uhlig S."/>
            <person name="Proctor R.H."/>
        </authorList>
    </citation>
    <scope>NUCLEOTIDE SEQUENCE [LARGE SCALE GENOMIC DNA]</scope>
    <source>
        <strain evidence="2 3">NRRL 25311</strain>
    </source>
</reference>
<organism evidence="2 3">
    <name type="scientific">Fusarium denticulatum</name>
    <dbReference type="NCBI Taxonomy" id="48507"/>
    <lineage>
        <taxon>Eukaryota</taxon>
        <taxon>Fungi</taxon>
        <taxon>Dikarya</taxon>
        <taxon>Ascomycota</taxon>
        <taxon>Pezizomycotina</taxon>
        <taxon>Sordariomycetes</taxon>
        <taxon>Hypocreomycetidae</taxon>
        <taxon>Hypocreales</taxon>
        <taxon>Nectriaceae</taxon>
        <taxon>Fusarium</taxon>
        <taxon>Fusarium fujikuroi species complex</taxon>
    </lineage>
</organism>
<comment type="caution">
    <text evidence="2">The sequence shown here is derived from an EMBL/GenBank/DDBJ whole genome shotgun (WGS) entry which is preliminary data.</text>
</comment>
<gene>
    <name evidence="2" type="ORF">FDENT_3027</name>
</gene>
<dbReference type="Proteomes" id="UP000562682">
    <property type="component" value="Unassembled WGS sequence"/>
</dbReference>
<accession>A0A8H5XEK0</accession>
<name>A0A8H5XEK0_9HYPO</name>
<evidence type="ECO:0000256" key="1">
    <source>
        <dbReference type="SAM" id="MobiDB-lite"/>
    </source>
</evidence>